<dbReference type="SUPFAM" id="SSF50331">
    <property type="entry name" value="MOP-like"/>
    <property type="match status" value="1"/>
</dbReference>
<evidence type="ECO:0000256" key="3">
    <source>
        <dbReference type="ARBA" id="ARBA00022448"/>
    </source>
</evidence>
<reference evidence="7 8" key="1">
    <citation type="submission" date="2016-12" db="EMBL/GenBank/DDBJ databases">
        <authorList>
            <person name="Song W.-J."/>
            <person name="Kurnit D.M."/>
        </authorList>
    </citation>
    <scope>NUCLEOTIDE SEQUENCE [LARGE SCALE GENOMIC DNA]</scope>
    <source>
        <strain evidence="7 8">DSM 19599</strain>
    </source>
</reference>
<dbReference type="Pfam" id="PF00005">
    <property type="entry name" value="ABC_tran"/>
    <property type="match status" value="1"/>
</dbReference>
<dbReference type="Pfam" id="PF08402">
    <property type="entry name" value="TOBE_2"/>
    <property type="match status" value="1"/>
</dbReference>
<evidence type="ECO:0000313" key="7">
    <source>
        <dbReference type="EMBL" id="SHO66990.1"/>
    </source>
</evidence>
<dbReference type="InterPro" id="IPR047641">
    <property type="entry name" value="ABC_transpr_MalK/UgpC-like"/>
</dbReference>
<dbReference type="InterPro" id="IPR013611">
    <property type="entry name" value="Transp-assoc_OB_typ2"/>
</dbReference>
<keyword evidence="3" id="KW-0813">Transport</keyword>
<dbReference type="GO" id="GO:0016887">
    <property type="term" value="F:ATP hydrolysis activity"/>
    <property type="evidence" value="ECO:0007669"/>
    <property type="project" value="InterPro"/>
</dbReference>
<dbReference type="InterPro" id="IPR003593">
    <property type="entry name" value="AAA+_ATPase"/>
</dbReference>
<comment type="similarity">
    <text evidence="2">Belongs to the ABC transporter superfamily.</text>
</comment>
<keyword evidence="7" id="KW-0762">Sugar transport</keyword>
<evidence type="ECO:0000256" key="1">
    <source>
        <dbReference type="ARBA" id="ARBA00004417"/>
    </source>
</evidence>
<accession>A0A1M7ZPZ3</accession>
<dbReference type="PANTHER" id="PTHR43875:SF1">
    <property type="entry name" value="OSMOPROTECTIVE COMPOUNDS UPTAKE ATP-BINDING PROTEIN GGTA"/>
    <property type="match status" value="1"/>
</dbReference>
<dbReference type="PROSITE" id="PS50893">
    <property type="entry name" value="ABC_TRANSPORTER_2"/>
    <property type="match status" value="1"/>
</dbReference>
<dbReference type="EMBL" id="FRXO01000009">
    <property type="protein sequence ID" value="SHO66990.1"/>
    <property type="molecule type" value="Genomic_DNA"/>
</dbReference>
<dbReference type="PANTHER" id="PTHR43875">
    <property type="entry name" value="MALTODEXTRIN IMPORT ATP-BINDING PROTEIN MSMX"/>
    <property type="match status" value="1"/>
</dbReference>
<name>A0A1M7ZPZ3_9HYPH</name>
<dbReference type="OrthoDB" id="9802264at2"/>
<keyword evidence="8" id="KW-1185">Reference proteome</keyword>
<proteinExistence type="inferred from homology"/>
<protein>
    <submittedName>
        <fullName evidence="7">Multiple sugar transport system ATP-binding protein</fullName>
    </submittedName>
</protein>
<dbReference type="GO" id="GO:0005524">
    <property type="term" value="F:ATP binding"/>
    <property type="evidence" value="ECO:0007669"/>
    <property type="project" value="UniProtKB-KW"/>
</dbReference>
<evidence type="ECO:0000256" key="4">
    <source>
        <dbReference type="ARBA" id="ARBA00022741"/>
    </source>
</evidence>
<dbReference type="Gene3D" id="2.40.50.140">
    <property type="entry name" value="Nucleic acid-binding proteins"/>
    <property type="match status" value="1"/>
</dbReference>
<dbReference type="Gene3D" id="2.40.50.100">
    <property type="match status" value="1"/>
</dbReference>
<dbReference type="InterPro" id="IPR017871">
    <property type="entry name" value="ABC_transporter-like_CS"/>
</dbReference>
<organism evidence="7 8">
    <name type="scientific">Pseudoxanthobacter soli DSM 19599</name>
    <dbReference type="NCBI Taxonomy" id="1123029"/>
    <lineage>
        <taxon>Bacteria</taxon>
        <taxon>Pseudomonadati</taxon>
        <taxon>Pseudomonadota</taxon>
        <taxon>Alphaproteobacteria</taxon>
        <taxon>Hyphomicrobiales</taxon>
        <taxon>Segnochrobactraceae</taxon>
        <taxon>Pseudoxanthobacter</taxon>
    </lineage>
</organism>
<dbReference type="InterPro" id="IPR027417">
    <property type="entry name" value="P-loop_NTPase"/>
</dbReference>
<dbReference type="STRING" id="1123029.SAMN02745172_03652"/>
<dbReference type="FunFam" id="3.40.50.300:FF:000042">
    <property type="entry name" value="Maltose/maltodextrin ABC transporter, ATP-binding protein"/>
    <property type="match status" value="1"/>
</dbReference>
<gene>
    <name evidence="7" type="ORF">SAMN02745172_03652</name>
</gene>
<evidence type="ECO:0000259" key="6">
    <source>
        <dbReference type="PROSITE" id="PS50893"/>
    </source>
</evidence>
<dbReference type="SUPFAM" id="SSF52540">
    <property type="entry name" value="P-loop containing nucleoside triphosphate hydrolases"/>
    <property type="match status" value="1"/>
</dbReference>
<dbReference type="AlphaFoldDB" id="A0A1M7ZPZ3"/>
<sequence>MGTSSLGLKIRGLGKHFGETAVLRGLDLDVVPGEFLCLLGPSGCGKSTLLRILAGFEAPSEGTVETEDGASLTGLAPSRRDIAMVFQNFALYPHMTVHDNIAAPLVMRRLSWAQRQPALGALLPGGRAIRGEISAAVERVATQLRISHLLGRKPGQLSGGQKQRVAIGRALIREPRLFLMDEPLSSLDAALRAEMRGEIVELQRRLGITTLYVTHDQTEAMTMADRIVLMMDGRALQIGTPAEIFHDPRHVSVATFLGSPSINIVPGAISDAGIVCLGHTLPIATILPAGRAVQIGIRPEDVDVAAADGGSAARLPWLARIERLEPIGHETLIHMRLDAAARIVARLSGPRLAGFAVPADGRVRVGFEATAIKLFDEQGARLHPAAAGLDAALPPRRAEAAR</sequence>
<evidence type="ECO:0000313" key="8">
    <source>
        <dbReference type="Proteomes" id="UP000186406"/>
    </source>
</evidence>
<comment type="subcellular location">
    <subcellularLocation>
        <location evidence="1">Cell inner membrane</location>
        <topology evidence="1">Peripheral membrane protein</topology>
    </subcellularLocation>
</comment>
<dbReference type="Proteomes" id="UP000186406">
    <property type="component" value="Unassembled WGS sequence"/>
</dbReference>
<keyword evidence="4" id="KW-0547">Nucleotide-binding</keyword>
<dbReference type="GO" id="GO:0055052">
    <property type="term" value="C:ATP-binding cassette (ABC) transporter complex, substrate-binding subunit-containing"/>
    <property type="evidence" value="ECO:0007669"/>
    <property type="project" value="TreeGrafter"/>
</dbReference>
<dbReference type="GO" id="GO:0140359">
    <property type="term" value="F:ABC-type transporter activity"/>
    <property type="evidence" value="ECO:0007669"/>
    <property type="project" value="UniProtKB-ARBA"/>
</dbReference>
<dbReference type="InterPro" id="IPR003439">
    <property type="entry name" value="ABC_transporter-like_ATP-bd"/>
</dbReference>
<dbReference type="PROSITE" id="PS00211">
    <property type="entry name" value="ABC_TRANSPORTER_1"/>
    <property type="match status" value="1"/>
</dbReference>
<feature type="domain" description="ABC transporter" evidence="6">
    <location>
        <begin position="8"/>
        <end position="257"/>
    </location>
</feature>
<evidence type="ECO:0000256" key="2">
    <source>
        <dbReference type="ARBA" id="ARBA00005417"/>
    </source>
</evidence>
<evidence type="ECO:0000256" key="5">
    <source>
        <dbReference type="ARBA" id="ARBA00022840"/>
    </source>
</evidence>
<dbReference type="SMART" id="SM00382">
    <property type="entry name" value="AAA"/>
    <property type="match status" value="1"/>
</dbReference>
<dbReference type="Gene3D" id="3.40.50.300">
    <property type="entry name" value="P-loop containing nucleotide triphosphate hydrolases"/>
    <property type="match status" value="1"/>
</dbReference>
<keyword evidence="5 7" id="KW-0067">ATP-binding</keyword>
<dbReference type="InterPro" id="IPR012340">
    <property type="entry name" value="NA-bd_OB-fold"/>
</dbReference>
<dbReference type="InterPro" id="IPR008995">
    <property type="entry name" value="Mo/tungstate-bd_C_term_dom"/>
</dbReference>
<dbReference type="RefSeq" id="WP_073631360.1">
    <property type="nucleotide sequence ID" value="NZ_FRXO01000009.1"/>
</dbReference>